<protein>
    <submittedName>
        <fullName evidence="2">Uncharacterized protein</fullName>
    </submittedName>
</protein>
<feature type="compositionally biased region" description="Basic and acidic residues" evidence="1">
    <location>
        <begin position="96"/>
        <end position="105"/>
    </location>
</feature>
<sequence length="105" mass="11948">MNLFNDKNIIRSNDLTKFKEDWKQIVSSRALTKIRFHYDDVQTINVASRYGIDLTSQIRNTLPFVKPQGEPTNTSGIIKGGQASRNTSETFLSRGSQREIEDADI</sequence>
<feature type="compositionally biased region" description="Polar residues" evidence="1">
    <location>
        <begin position="83"/>
        <end position="95"/>
    </location>
</feature>
<proteinExistence type="predicted"/>
<dbReference type="Proteomes" id="UP000828390">
    <property type="component" value="Unassembled WGS sequence"/>
</dbReference>
<feature type="region of interest" description="Disordered" evidence="1">
    <location>
        <begin position="63"/>
        <end position="105"/>
    </location>
</feature>
<name>A0A9D4HFZ9_DREPO</name>
<evidence type="ECO:0000313" key="3">
    <source>
        <dbReference type="Proteomes" id="UP000828390"/>
    </source>
</evidence>
<organism evidence="2 3">
    <name type="scientific">Dreissena polymorpha</name>
    <name type="common">Zebra mussel</name>
    <name type="synonym">Mytilus polymorpha</name>
    <dbReference type="NCBI Taxonomy" id="45954"/>
    <lineage>
        <taxon>Eukaryota</taxon>
        <taxon>Metazoa</taxon>
        <taxon>Spiralia</taxon>
        <taxon>Lophotrochozoa</taxon>
        <taxon>Mollusca</taxon>
        <taxon>Bivalvia</taxon>
        <taxon>Autobranchia</taxon>
        <taxon>Heteroconchia</taxon>
        <taxon>Euheterodonta</taxon>
        <taxon>Imparidentia</taxon>
        <taxon>Neoheterodontei</taxon>
        <taxon>Myida</taxon>
        <taxon>Dreissenoidea</taxon>
        <taxon>Dreissenidae</taxon>
        <taxon>Dreissena</taxon>
    </lineage>
</organism>
<gene>
    <name evidence="2" type="ORF">DPMN_058323</name>
</gene>
<evidence type="ECO:0000256" key="1">
    <source>
        <dbReference type="SAM" id="MobiDB-lite"/>
    </source>
</evidence>
<reference evidence="2" key="1">
    <citation type="journal article" date="2019" name="bioRxiv">
        <title>The Genome of the Zebra Mussel, Dreissena polymorpha: A Resource for Invasive Species Research.</title>
        <authorList>
            <person name="McCartney M.A."/>
            <person name="Auch B."/>
            <person name="Kono T."/>
            <person name="Mallez S."/>
            <person name="Zhang Y."/>
            <person name="Obille A."/>
            <person name="Becker A."/>
            <person name="Abrahante J.E."/>
            <person name="Garbe J."/>
            <person name="Badalamenti J.P."/>
            <person name="Herman A."/>
            <person name="Mangelson H."/>
            <person name="Liachko I."/>
            <person name="Sullivan S."/>
            <person name="Sone E.D."/>
            <person name="Koren S."/>
            <person name="Silverstein K.A.T."/>
            <person name="Beckman K.B."/>
            <person name="Gohl D.M."/>
        </authorList>
    </citation>
    <scope>NUCLEOTIDE SEQUENCE</scope>
    <source>
        <strain evidence="2">Duluth1</strain>
        <tissue evidence="2">Whole animal</tissue>
    </source>
</reference>
<reference evidence="2" key="2">
    <citation type="submission" date="2020-11" db="EMBL/GenBank/DDBJ databases">
        <authorList>
            <person name="McCartney M.A."/>
            <person name="Auch B."/>
            <person name="Kono T."/>
            <person name="Mallez S."/>
            <person name="Becker A."/>
            <person name="Gohl D.M."/>
            <person name="Silverstein K.A.T."/>
            <person name="Koren S."/>
            <person name="Bechman K.B."/>
            <person name="Herman A."/>
            <person name="Abrahante J.E."/>
            <person name="Garbe J."/>
        </authorList>
    </citation>
    <scope>NUCLEOTIDE SEQUENCE</scope>
    <source>
        <strain evidence="2">Duluth1</strain>
        <tissue evidence="2">Whole animal</tissue>
    </source>
</reference>
<evidence type="ECO:0000313" key="2">
    <source>
        <dbReference type="EMBL" id="KAH3715611.1"/>
    </source>
</evidence>
<dbReference type="AlphaFoldDB" id="A0A9D4HFZ9"/>
<comment type="caution">
    <text evidence="2">The sequence shown here is derived from an EMBL/GenBank/DDBJ whole genome shotgun (WGS) entry which is preliminary data.</text>
</comment>
<keyword evidence="3" id="KW-1185">Reference proteome</keyword>
<accession>A0A9D4HFZ9</accession>
<dbReference type="EMBL" id="JAIWYP010000013">
    <property type="protein sequence ID" value="KAH3715611.1"/>
    <property type="molecule type" value="Genomic_DNA"/>
</dbReference>